<feature type="compositionally biased region" description="Basic and acidic residues" evidence="1">
    <location>
        <begin position="8"/>
        <end position="23"/>
    </location>
</feature>
<proteinExistence type="predicted"/>
<sequence length="351" mass="39760">MSTGRIEGSQRKREVRSPGREPGGHVPLDHLASPTGVVEWIGRGKAQVQTYSSCKDAERIRGERDRRSWVDSLYFGATFLGRCQTQIRFRSQGMPSLRSGKQHQIGNKLVIGTILSVKRDWGAKLRTASREKMFKNHARESETRWRAQKTKGRSCAAARERRFKGVLRLYAHAMPGDASSSVWPCPARDLRPLLSLLFRRKVALLLFRASYQLLSCAEGTRVAAFEAVVLAEQQSVNRWHMALYPVELWVLVRKAVEYLGCYNLEERIIIDKDGDDITKPLFSMEPRLCRLDGYLGGWMDASWLRVTFLSLSDLGFPKAPSPTSPGYSSGKHSRTIPRIPYFKILAARHIA</sequence>
<evidence type="ECO:0000313" key="3">
    <source>
        <dbReference type="Proteomes" id="UP001221142"/>
    </source>
</evidence>
<dbReference type="AlphaFoldDB" id="A0AAD7BAG3"/>
<dbReference type="Proteomes" id="UP001221142">
    <property type="component" value="Unassembled WGS sequence"/>
</dbReference>
<gene>
    <name evidence="2" type="ORF">FB45DRAFT_873736</name>
</gene>
<protein>
    <submittedName>
        <fullName evidence="2">Uncharacterized protein</fullName>
    </submittedName>
</protein>
<reference evidence="2" key="1">
    <citation type="submission" date="2023-03" db="EMBL/GenBank/DDBJ databases">
        <title>Massive genome expansion in bonnet fungi (Mycena s.s.) driven by repeated elements and novel gene families across ecological guilds.</title>
        <authorList>
            <consortium name="Lawrence Berkeley National Laboratory"/>
            <person name="Harder C.B."/>
            <person name="Miyauchi S."/>
            <person name="Viragh M."/>
            <person name="Kuo A."/>
            <person name="Thoen E."/>
            <person name="Andreopoulos B."/>
            <person name="Lu D."/>
            <person name="Skrede I."/>
            <person name="Drula E."/>
            <person name="Henrissat B."/>
            <person name="Morin E."/>
            <person name="Kohler A."/>
            <person name="Barry K."/>
            <person name="LaButti K."/>
            <person name="Morin E."/>
            <person name="Salamov A."/>
            <person name="Lipzen A."/>
            <person name="Mereny Z."/>
            <person name="Hegedus B."/>
            <person name="Baldrian P."/>
            <person name="Stursova M."/>
            <person name="Weitz H."/>
            <person name="Taylor A."/>
            <person name="Grigoriev I.V."/>
            <person name="Nagy L.G."/>
            <person name="Martin F."/>
            <person name="Kauserud H."/>
        </authorList>
    </citation>
    <scope>NUCLEOTIDE SEQUENCE</scope>
    <source>
        <strain evidence="2">9284</strain>
    </source>
</reference>
<evidence type="ECO:0000313" key="2">
    <source>
        <dbReference type="EMBL" id="KAJ7614865.1"/>
    </source>
</evidence>
<accession>A0AAD7BAG3</accession>
<name>A0AAD7BAG3_9AGAR</name>
<feature type="region of interest" description="Disordered" evidence="1">
    <location>
        <begin position="1"/>
        <end position="31"/>
    </location>
</feature>
<dbReference type="EMBL" id="JARKIF010000025">
    <property type="protein sequence ID" value="KAJ7614865.1"/>
    <property type="molecule type" value="Genomic_DNA"/>
</dbReference>
<keyword evidence="3" id="KW-1185">Reference proteome</keyword>
<comment type="caution">
    <text evidence="2">The sequence shown here is derived from an EMBL/GenBank/DDBJ whole genome shotgun (WGS) entry which is preliminary data.</text>
</comment>
<organism evidence="2 3">
    <name type="scientific">Roridomyces roridus</name>
    <dbReference type="NCBI Taxonomy" id="1738132"/>
    <lineage>
        <taxon>Eukaryota</taxon>
        <taxon>Fungi</taxon>
        <taxon>Dikarya</taxon>
        <taxon>Basidiomycota</taxon>
        <taxon>Agaricomycotina</taxon>
        <taxon>Agaricomycetes</taxon>
        <taxon>Agaricomycetidae</taxon>
        <taxon>Agaricales</taxon>
        <taxon>Marasmiineae</taxon>
        <taxon>Mycenaceae</taxon>
        <taxon>Roridomyces</taxon>
    </lineage>
</organism>
<evidence type="ECO:0000256" key="1">
    <source>
        <dbReference type="SAM" id="MobiDB-lite"/>
    </source>
</evidence>